<keyword evidence="1" id="KW-1133">Transmembrane helix</keyword>
<protein>
    <submittedName>
        <fullName evidence="2">DUF2770 domain-containing protein</fullName>
    </submittedName>
</protein>
<gene>
    <name evidence="2" type="ORF">AR733_19450</name>
</gene>
<dbReference type="InterPro" id="IPR024494">
    <property type="entry name" value="DUF2770"/>
</dbReference>
<comment type="caution">
    <text evidence="2">The sequence shown here is derived from an EMBL/GenBank/DDBJ whole genome shotgun (WGS) entry which is preliminary data.</text>
</comment>
<sequence>MRRLFHFLMNNIREYFMLYVILWSLLAVMDIVYLLFF</sequence>
<dbReference type="AlphaFoldDB" id="A0A5W1A4F4"/>
<keyword evidence="1" id="KW-0812">Transmembrane</keyword>
<dbReference type="EMBL" id="AAHHBC010000027">
    <property type="protein sequence ID" value="EBW0111832.1"/>
    <property type="molecule type" value="Genomic_DNA"/>
</dbReference>
<evidence type="ECO:0000313" key="2">
    <source>
        <dbReference type="EMBL" id="EBW0111832.1"/>
    </source>
</evidence>
<name>A0A5W1A4F4_SALET</name>
<evidence type="ECO:0000256" key="1">
    <source>
        <dbReference type="SAM" id="Phobius"/>
    </source>
</evidence>
<accession>A0A5W1A4F4</accession>
<feature type="transmembrane region" description="Helical" evidence="1">
    <location>
        <begin position="16"/>
        <end position="36"/>
    </location>
</feature>
<organism evidence="2">
    <name type="scientific">Salmonella enterica subsp. enterica serovar Bareilly</name>
    <dbReference type="NCBI Taxonomy" id="58096"/>
    <lineage>
        <taxon>Bacteria</taxon>
        <taxon>Pseudomonadati</taxon>
        <taxon>Pseudomonadota</taxon>
        <taxon>Gammaproteobacteria</taxon>
        <taxon>Enterobacterales</taxon>
        <taxon>Enterobacteriaceae</taxon>
        <taxon>Salmonella</taxon>
    </lineage>
</organism>
<keyword evidence="1" id="KW-0472">Membrane</keyword>
<reference evidence="2" key="1">
    <citation type="submission" date="2018-07" db="EMBL/GenBank/DDBJ databases">
        <authorList>
            <consortium name="GenomeTrakr network: Whole genome sequencing for foodborne pathogen traceback"/>
        </authorList>
    </citation>
    <scope>NUCLEOTIDE SEQUENCE</scope>
    <source>
        <strain evidence="2">CVM-N18581</strain>
    </source>
</reference>
<dbReference type="Pfam" id="PF10968">
    <property type="entry name" value="DUF2770"/>
    <property type="match status" value="1"/>
</dbReference>
<proteinExistence type="predicted"/>